<feature type="transmembrane region" description="Helical" evidence="1">
    <location>
        <begin position="216"/>
        <end position="237"/>
    </location>
</feature>
<evidence type="ECO:0000313" key="3">
    <source>
        <dbReference type="EMBL" id="CAB4903835.1"/>
    </source>
</evidence>
<evidence type="ECO:0000313" key="4">
    <source>
        <dbReference type="EMBL" id="CAB4976910.1"/>
    </source>
</evidence>
<gene>
    <name evidence="2" type="ORF">UFOPK2683_00511</name>
    <name evidence="3" type="ORF">UFOPK3605_00635</name>
    <name evidence="4" type="ORF">UFOPK3897_00865</name>
    <name evidence="5" type="ORF">UFOPK4121_00835</name>
</gene>
<name>A0A6J7GFV1_9ZZZZ</name>
<keyword evidence="1" id="KW-0472">Membrane</keyword>
<evidence type="ECO:0000313" key="5">
    <source>
        <dbReference type="EMBL" id="CAB5023990.1"/>
    </source>
</evidence>
<keyword evidence="1" id="KW-1133">Transmembrane helix</keyword>
<feature type="transmembrane region" description="Helical" evidence="1">
    <location>
        <begin position="156"/>
        <end position="183"/>
    </location>
</feature>
<sequence length="242" mass="26029">MCPIADLGFWQEIIGIAFVVAIILILVAGRTDNDENRNRSFARYLGAILVLSLFLMIYSLFGALHAFLDLIVEKPKIAASGGMGDFGDLLNQIPGLGGDQMSSGGSAYATPNALGLSNDHNLRYGLENLVIGLASGAVFFYHLIRAKAMFPARGSVSGASGAVVKVTVYGICFIAAITFIAAASRGVYDFFELLFPSTFANATSESIGRQRAVIDVISYAALTFTSVVVFFRAWYWLPRDSK</sequence>
<dbReference type="EMBL" id="CAFBOF010000015">
    <property type="protein sequence ID" value="CAB4976910.1"/>
    <property type="molecule type" value="Genomic_DNA"/>
</dbReference>
<feature type="transmembrane region" description="Helical" evidence="1">
    <location>
        <begin position="124"/>
        <end position="144"/>
    </location>
</feature>
<protein>
    <submittedName>
        <fullName evidence="3">Unannotated protein</fullName>
    </submittedName>
</protein>
<organism evidence="3">
    <name type="scientific">freshwater metagenome</name>
    <dbReference type="NCBI Taxonomy" id="449393"/>
    <lineage>
        <taxon>unclassified sequences</taxon>
        <taxon>metagenomes</taxon>
        <taxon>ecological metagenomes</taxon>
    </lineage>
</organism>
<dbReference type="EMBL" id="CAEZYK010000019">
    <property type="protein sequence ID" value="CAB4719538.1"/>
    <property type="molecule type" value="Genomic_DNA"/>
</dbReference>
<evidence type="ECO:0000313" key="2">
    <source>
        <dbReference type="EMBL" id="CAB4719538.1"/>
    </source>
</evidence>
<accession>A0A6J7GFV1</accession>
<feature type="transmembrane region" description="Helical" evidence="1">
    <location>
        <begin position="13"/>
        <end position="29"/>
    </location>
</feature>
<reference evidence="3" key="1">
    <citation type="submission" date="2020-05" db="EMBL/GenBank/DDBJ databases">
        <authorList>
            <person name="Chiriac C."/>
            <person name="Salcher M."/>
            <person name="Ghai R."/>
            <person name="Kavagutti S V."/>
        </authorList>
    </citation>
    <scope>NUCLEOTIDE SEQUENCE</scope>
</reference>
<feature type="transmembrane region" description="Helical" evidence="1">
    <location>
        <begin position="41"/>
        <end position="61"/>
    </location>
</feature>
<dbReference type="EMBL" id="CAFBMM010000022">
    <property type="protein sequence ID" value="CAB4903835.1"/>
    <property type="molecule type" value="Genomic_DNA"/>
</dbReference>
<evidence type="ECO:0000256" key="1">
    <source>
        <dbReference type="SAM" id="Phobius"/>
    </source>
</evidence>
<dbReference type="EMBL" id="CAFBPQ010000022">
    <property type="protein sequence ID" value="CAB5023990.1"/>
    <property type="molecule type" value="Genomic_DNA"/>
</dbReference>
<proteinExistence type="predicted"/>
<dbReference type="AlphaFoldDB" id="A0A6J7GFV1"/>
<keyword evidence="1" id="KW-0812">Transmembrane</keyword>